<name>A0ABS6WUE1_9BACT</name>
<gene>
    <name evidence="1" type="ORF">KYK14_01445</name>
</gene>
<evidence type="ECO:0008006" key="3">
    <source>
        <dbReference type="Google" id="ProtNLM"/>
    </source>
</evidence>
<sequence>MTTSIPSGHIAIQDTSVMLDLSRAGLVQHAFRLPVTYCTAEQVFQDLSGVQQAEFSPYIETTQLRTVAMDGAMFATIAEFSAMHRELSENDLSVYHLATTNNWPLIASCNKLRSCTRSLGLTAHSTYWVLDLLVENSLVTIKQAGTLLQQMATANPRLAPEDYEKRKKIWQQN</sequence>
<dbReference type="RefSeq" id="WP_219156344.1">
    <property type="nucleotide sequence ID" value="NZ_JAHWGL010000002.1"/>
</dbReference>
<dbReference type="Proteomes" id="UP000826188">
    <property type="component" value="Unassembled WGS sequence"/>
</dbReference>
<evidence type="ECO:0000313" key="1">
    <source>
        <dbReference type="EMBL" id="MBW3127203.1"/>
    </source>
</evidence>
<protein>
    <recommendedName>
        <fullName evidence="3">PIN domain-containing protein</fullName>
    </recommendedName>
</protein>
<organism evidence="1 2">
    <name type="scientific">Hymenobacter profundi</name>
    <dbReference type="NCBI Taxonomy" id="1982110"/>
    <lineage>
        <taxon>Bacteria</taxon>
        <taxon>Pseudomonadati</taxon>
        <taxon>Bacteroidota</taxon>
        <taxon>Cytophagia</taxon>
        <taxon>Cytophagales</taxon>
        <taxon>Hymenobacteraceae</taxon>
        <taxon>Hymenobacter</taxon>
    </lineage>
</organism>
<dbReference type="EMBL" id="JAHWGL010000002">
    <property type="protein sequence ID" value="MBW3127203.1"/>
    <property type="molecule type" value="Genomic_DNA"/>
</dbReference>
<dbReference type="Pfam" id="PF11848">
    <property type="entry name" value="DUF3368"/>
    <property type="match status" value="1"/>
</dbReference>
<dbReference type="InterPro" id="IPR021799">
    <property type="entry name" value="PIN-like_prokaryotic"/>
</dbReference>
<comment type="caution">
    <text evidence="1">The sequence shown here is derived from an EMBL/GenBank/DDBJ whole genome shotgun (WGS) entry which is preliminary data.</text>
</comment>
<keyword evidence="2" id="KW-1185">Reference proteome</keyword>
<accession>A0ABS6WUE1</accession>
<evidence type="ECO:0000313" key="2">
    <source>
        <dbReference type="Proteomes" id="UP000826188"/>
    </source>
</evidence>
<reference evidence="1 2" key="1">
    <citation type="submission" date="2021-07" db="EMBL/GenBank/DDBJ databases">
        <title>Hymenobacter profundi sp. nov., isolated from deep-sea water.</title>
        <authorList>
            <person name="Kim M.K."/>
        </authorList>
    </citation>
    <scope>NUCLEOTIDE SEQUENCE [LARGE SCALE GENOMIC DNA]</scope>
    <source>
        <strain evidence="1 2">M2</strain>
    </source>
</reference>
<proteinExistence type="predicted"/>